<dbReference type="EMBL" id="WCTL01000008">
    <property type="protein sequence ID" value="KAB4236528.1"/>
    <property type="molecule type" value="Genomic_DNA"/>
</dbReference>
<dbReference type="Pfam" id="PF03629">
    <property type="entry name" value="SASA"/>
    <property type="match status" value="1"/>
</dbReference>
<feature type="site" description="Important for catalytic activity, responsible for pKa modulation of the active site Glu and correct orientation of both the proton donor and substrate" evidence="5">
    <location>
        <position position="643"/>
    </location>
</feature>
<dbReference type="InterPro" id="IPR006584">
    <property type="entry name" value="Cellulose-bd_IV"/>
</dbReference>
<reference evidence="14 15" key="2">
    <citation type="journal article" date="2019" name="Nat. Med.">
        <title>A library of human gut bacterial isolates paired with longitudinal multiomics data enables mechanistic microbiome research.</title>
        <authorList>
            <person name="Poyet M."/>
            <person name="Groussin M."/>
            <person name="Gibbons S.M."/>
            <person name="Avila-Pacheco J."/>
            <person name="Jiang X."/>
            <person name="Kearney S.M."/>
            <person name="Perrotta A.R."/>
            <person name="Berdy B."/>
            <person name="Zhao S."/>
            <person name="Lieberman T.D."/>
            <person name="Swanson P.K."/>
            <person name="Smith M."/>
            <person name="Roesemann S."/>
            <person name="Alexander J.E."/>
            <person name="Rich S.A."/>
            <person name="Livny J."/>
            <person name="Vlamakis H."/>
            <person name="Clish C."/>
            <person name="Bullock K."/>
            <person name="Deik A."/>
            <person name="Scott J."/>
            <person name="Pierce K.A."/>
            <person name="Xavier R.J."/>
            <person name="Alm E.J."/>
        </authorList>
    </citation>
    <scope>NUCLEOTIDE SEQUENCE [LARGE SCALE GENOMIC DNA]</scope>
    <source>
        <strain evidence="11 17">BIOML-A21</strain>
        <strain evidence="8 16">BIOML-A36</strain>
        <strain evidence="10 15">BIOML-A37</strain>
        <strain evidence="9 14">BIOML-A38</strain>
        <strain evidence="12 18">BIOML-A5</strain>
    </source>
</reference>
<feature type="domain" description="CBM6" evidence="6">
    <location>
        <begin position="836"/>
        <end position="951"/>
    </location>
</feature>
<proteinExistence type="inferred from homology"/>
<name>A0A139KJ17_BACUN</name>
<evidence type="ECO:0000313" key="10">
    <source>
        <dbReference type="EMBL" id="KAB4123238.1"/>
    </source>
</evidence>
<organism evidence="7 13">
    <name type="scientific">Bacteroides uniformis</name>
    <dbReference type="NCBI Taxonomy" id="820"/>
    <lineage>
        <taxon>Bacteria</taxon>
        <taxon>Pseudomonadati</taxon>
        <taxon>Bacteroidota</taxon>
        <taxon>Bacteroidia</taxon>
        <taxon>Bacteroidales</taxon>
        <taxon>Bacteroidaceae</taxon>
        <taxon>Bacteroides</taxon>
    </lineage>
</organism>
<dbReference type="Gene3D" id="2.115.10.20">
    <property type="entry name" value="Glycosyl hydrolase domain, family 43"/>
    <property type="match status" value="1"/>
</dbReference>
<evidence type="ECO:0000313" key="11">
    <source>
        <dbReference type="EMBL" id="KAB4188403.1"/>
    </source>
</evidence>
<dbReference type="GO" id="GO:0005975">
    <property type="term" value="P:carbohydrate metabolic process"/>
    <property type="evidence" value="ECO:0007669"/>
    <property type="project" value="InterPro"/>
</dbReference>
<dbReference type="Proteomes" id="UP000434462">
    <property type="component" value="Unassembled WGS sequence"/>
</dbReference>
<dbReference type="Pfam" id="PF03422">
    <property type="entry name" value="CBM_6"/>
    <property type="match status" value="1"/>
</dbReference>
<dbReference type="InterPro" id="IPR005181">
    <property type="entry name" value="SASA"/>
</dbReference>
<evidence type="ECO:0000256" key="2">
    <source>
        <dbReference type="ARBA" id="ARBA00022729"/>
    </source>
</evidence>
<dbReference type="Proteomes" id="UP000438773">
    <property type="component" value="Unassembled WGS sequence"/>
</dbReference>
<keyword evidence="3 7" id="KW-0378">Hydrolase</keyword>
<dbReference type="InterPro" id="IPR039329">
    <property type="entry name" value="SIAE"/>
</dbReference>
<dbReference type="CDD" id="cd04084">
    <property type="entry name" value="CBM6_xylanase-like"/>
    <property type="match status" value="1"/>
</dbReference>
<evidence type="ECO:0000313" key="16">
    <source>
        <dbReference type="Proteomes" id="UP000441711"/>
    </source>
</evidence>
<evidence type="ECO:0000313" key="18">
    <source>
        <dbReference type="Proteomes" id="UP000462376"/>
    </source>
</evidence>
<keyword evidence="2" id="KW-0732">Signal</keyword>
<dbReference type="InterPro" id="IPR036514">
    <property type="entry name" value="SGNH_hydro_sf"/>
</dbReference>
<dbReference type="GO" id="GO:0030246">
    <property type="term" value="F:carbohydrate binding"/>
    <property type="evidence" value="ECO:0007669"/>
    <property type="project" value="InterPro"/>
</dbReference>
<dbReference type="SMART" id="SM00606">
    <property type="entry name" value="CBD_IV"/>
    <property type="match status" value="1"/>
</dbReference>
<dbReference type="Pfam" id="PF04616">
    <property type="entry name" value="Glyco_hydro_43"/>
    <property type="match status" value="1"/>
</dbReference>
<evidence type="ECO:0000313" key="7">
    <source>
        <dbReference type="EMBL" id="CUN43318.1"/>
    </source>
</evidence>
<evidence type="ECO:0000256" key="1">
    <source>
        <dbReference type="ARBA" id="ARBA00009865"/>
    </source>
</evidence>
<dbReference type="EMBL" id="CYZF01000001">
    <property type="protein sequence ID" value="CUN43318.1"/>
    <property type="molecule type" value="Genomic_DNA"/>
</dbReference>
<evidence type="ECO:0000313" key="12">
    <source>
        <dbReference type="EMBL" id="KAB4236528.1"/>
    </source>
</evidence>
<dbReference type="PROSITE" id="PS51175">
    <property type="entry name" value="CBM6"/>
    <property type="match status" value="1"/>
</dbReference>
<evidence type="ECO:0000313" key="15">
    <source>
        <dbReference type="Proteomes" id="UP000438773"/>
    </source>
</evidence>
<dbReference type="GO" id="GO:0046556">
    <property type="term" value="F:alpha-L-arabinofuranosidase activity"/>
    <property type="evidence" value="ECO:0007669"/>
    <property type="project" value="UniProtKB-EC"/>
</dbReference>
<dbReference type="EC" id="3.2.1.55" evidence="7"/>
<dbReference type="Gene3D" id="2.60.120.260">
    <property type="entry name" value="Galactose-binding domain-like"/>
    <property type="match status" value="1"/>
</dbReference>
<evidence type="ECO:0000313" key="9">
    <source>
        <dbReference type="EMBL" id="KAB4119326.1"/>
    </source>
</evidence>
<dbReference type="EMBL" id="WCUQ01000008">
    <property type="protein sequence ID" value="KAB4123238.1"/>
    <property type="molecule type" value="Genomic_DNA"/>
</dbReference>
<protein>
    <submittedName>
        <fullName evidence="8">Family 43 glycosylhydrolase</fullName>
    </submittedName>
    <submittedName>
        <fullName evidence="7">Sialic acid-specific acetylesterase II</fullName>
        <ecNumber evidence="7">3.2.1.55</ecNumber>
    </submittedName>
</protein>
<dbReference type="Proteomes" id="UP000442334">
    <property type="component" value="Unassembled WGS sequence"/>
</dbReference>
<evidence type="ECO:0000256" key="5">
    <source>
        <dbReference type="PIRSR" id="PIRSR606710-2"/>
    </source>
</evidence>
<dbReference type="SUPFAM" id="SSF52266">
    <property type="entry name" value="SGNH hydrolase"/>
    <property type="match status" value="1"/>
</dbReference>
<dbReference type="EMBL" id="WCUA01000001">
    <property type="protein sequence ID" value="KAB4188403.1"/>
    <property type="molecule type" value="Genomic_DNA"/>
</dbReference>
<dbReference type="STRING" id="820.ERS852554_01310"/>
<dbReference type="InterPro" id="IPR008979">
    <property type="entry name" value="Galactose-bd-like_sf"/>
</dbReference>
<dbReference type="InterPro" id="IPR023296">
    <property type="entry name" value="Glyco_hydro_beta-prop_sf"/>
</dbReference>
<dbReference type="PATRIC" id="fig|820.27.peg.33"/>
<dbReference type="PANTHER" id="PTHR22901:SF0">
    <property type="entry name" value="SIALATE O-ACETYLESTERASE"/>
    <property type="match status" value="1"/>
</dbReference>
<dbReference type="AlphaFoldDB" id="A0A139KJ17"/>
<dbReference type="InterPro" id="IPR005084">
    <property type="entry name" value="CBM6"/>
</dbReference>
<dbReference type="Proteomes" id="UP000462376">
    <property type="component" value="Unassembled WGS sequence"/>
</dbReference>
<comment type="similarity">
    <text evidence="1">Belongs to the glycosyl hydrolase 43 family.</text>
</comment>
<sequence>MEINTRMKKYHHYLTLLSLFMLLGILKLQAAIQLPAIFSNHMVLQRNSELTFWGWGIPGETISIAPEWMKGEIIKTQVNNTGKWSARVPSGEAGGPYEIRFSGSSEVTLTDVMLGEVWLCSGQSNMEWSANHGIKNGDEETANAHCPNLRIFHVARIAAPFPQENCFSQWTQCTPETMRSTSALAYFFGRNIQEELDVPVGIIVAAWGGTTAETWTPRECVMSDPVLCDYPYESNPWFPAETGTLYNSMIYPVMPYGIAGCIWYQGEANQGRASSYARVMQRLIGSWRTGFNKEFPFYLVQIAPFQYHSKDNGPALLREQQAMLPEMLDKVKMITVSDLVDNVQDIHPRDKRSVGKRLANLALDDTYHIYAGPYKSPVFESACRKGNHVTISFKDIKNGLAVHGKRIEGLMMAAAGQEWQEARARIDGGKLIVPVKGIESPVSIRYCFSDAAQGNLFSTEGIPLAPFRADSIASSENIPVSTDSALEESFEFSPKFSTGNANPLLDFQYMADPTAVVHDGRIYVYGTNDHQQYDVVGRNGKNTYQHIHSLTMVSSDDMVNWTYHGVINVKALAPWGMASWAPSIASRKEADGKTHFYLYYSNSGSGVGMLTATSPVGPWTDPLGKCVVDGNTPGLGKCKAPFDPGVVIDDKGIGWLSFGGGDSDDYIPGDARIVRLANDMKTLDSEIVEIKAPYHFEANELNYLNGTWIYTYNTNWKNRDAWPHKDIDKPSRCCMSYMTSRTPLETDSWTYRDNYFKNPGDYGMSDSNNHTHLVKFQGKYYLFYHSLGLQDSRDLKVGVRSICVEEIEVDEKDLTIHMGTATAKGVSQIKPLDPFAQQQAETTAATRGVAFEPTGQTGNMSAVGNKSGQAICVRGAEFPQSPQAIQMKIKGKGSIEIHMDSPDGPLLSTLTFDTDTWQTLTKPLDKQIKGKHDIYFVFGNGKFLFDEWKFTK</sequence>
<reference evidence="7 13" key="1">
    <citation type="submission" date="2015-09" db="EMBL/GenBank/DDBJ databases">
        <authorList>
            <consortium name="Pathogen Informatics"/>
        </authorList>
    </citation>
    <scope>NUCLEOTIDE SEQUENCE [LARGE SCALE GENOMIC DNA]</scope>
    <source>
        <strain evidence="7 13">2789STDY5608791</strain>
    </source>
</reference>
<dbReference type="Proteomes" id="UP000441711">
    <property type="component" value="Unassembled WGS sequence"/>
</dbReference>
<dbReference type="CDD" id="cd09003">
    <property type="entry name" value="GH43_XynD-like"/>
    <property type="match status" value="1"/>
</dbReference>
<keyword evidence="4 7" id="KW-0326">Glycosidase</keyword>
<dbReference type="Gene3D" id="3.40.50.1110">
    <property type="entry name" value="SGNH hydrolase"/>
    <property type="match status" value="1"/>
</dbReference>
<dbReference type="InterPro" id="IPR006710">
    <property type="entry name" value="Glyco_hydro_43"/>
</dbReference>
<dbReference type="GO" id="GO:0001681">
    <property type="term" value="F:sialate O-acetylesterase activity"/>
    <property type="evidence" value="ECO:0007669"/>
    <property type="project" value="InterPro"/>
</dbReference>
<dbReference type="Proteomes" id="UP000095419">
    <property type="component" value="Unassembled WGS sequence"/>
</dbReference>
<evidence type="ECO:0000313" key="13">
    <source>
        <dbReference type="Proteomes" id="UP000095419"/>
    </source>
</evidence>
<dbReference type="PANTHER" id="PTHR22901">
    <property type="entry name" value="SIALATE O-ACETYLESTERASE"/>
    <property type="match status" value="1"/>
</dbReference>
<evidence type="ECO:0000313" key="17">
    <source>
        <dbReference type="Proteomes" id="UP000442334"/>
    </source>
</evidence>
<evidence type="ECO:0000313" key="8">
    <source>
        <dbReference type="EMBL" id="KAB4109863.1"/>
    </source>
</evidence>
<dbReference type="SUPFAM" id="SSF75005">
    <property type="entry name" value="Arabinanase/levansucrase/invertase"/>
    <property type="match status" value="1"/>
</dbReference>
<evidence type="ECO:0000259" key="6">
    <source>
        <dbReference type="PROSITE" id="PS51175"/>
    </source>
</evidence>
<accession>A0A139KJ17</accession>
<dbReference type="EMBL" id="WCUR01000002">
    <property type="protein sequence ID" value="KAB4119326.1"/>
    <property type="molecule type" value="Genomic_DNA"/>
</dbReference>
<dbReference type="EMBL" id="WCUP01000005">
    <property type="protein sequence ID" value="KAB4109863.1"/>
    <property type="molecule type" value="Genomic_DNA"/>
</dbReference>
<dbReference type="SUPFAM" id="SSF49785">
    <property type="entry name" value="Galactose-binding domain-like"/>
    <property type="match status" value="1"/>
</dbReference>
<evidence type="ECO:0000256" key="3">
    <source>
        <dbReference type="ARBA" id="ARBA00022801"/>
    </source>
</evidence>
<evidence type="ECO:0000313" key="14">
    <source>
        <dbReference type="Proteomes" id="UP000434462"/>
    </source>
</evidence>
<gene>
    <name evidence="7" type="primary">xynD_1</name>
    <name evidence="7" type="ORF">ERS417307_00125</name>
    <name evidence="12" type="ORF">GAP47_10500</name>
    <name evidence="11" type="ORF">GAQ34_01830</name>
    <name evidence="8" type="ORF">GAQ70_08465</name>
    <name evidence="9" type="ORF">GAQ72_00860</name>
    <name evidence="10" type="ORF">GAQ75_14460</name>
</gene>
<evidence type="ECO:0000256" key="4">
    <source>
        <dbReference type="ARBA" id="ARBA00023295"/>
    </source>
</evidence>